<dbReference type="GO" id="GO:0008270">
    <property type="term" value="F:zinc ion binding"/>
    <property type="evidence" value="ECO:0007669"/>
    <property type="project" value="UniProtKB-KW"/>
</dbReference>
<keyword evidence="1" id="KW-0863">Zinc-finger</keyword>
<evidence type="ECO:0000313" key="4">
    <source>
        <dbReference type="Proteomes" id="UP000078561"/>
    </source>
</evidence>
<evidence type="ECO:0000259" key="2">
    <source>
        <dbReference type="PROSITE" id="PS50966"/>
    </source>
</evidence>
<dbReference type="PANTHER" id="PTHR31569:SF4">
    <property type="entry name" value="SWIM-TYPE DOMAIN-CONTAINING PROTEIN"/>
    <property type="match status" value="1"/>
</dbReference>
<protein>
    <recommendedName>
        <fullName evidence="2">SWIM-type domain-containing protein</fullName>
    </recommendedName>
</protein>
<keyword evidence="4" id="KW-1185">Reference proteome</keyword>
<reference evidence="3" key="1">
    <citation type="submission" date="2016-04" db="EMBL/GenBank/DDBJ databases">
        <authorList>
            <person name="Evans L.H."/>
            <person name="Alamgir A."/>
            <person name="Owens N."/>
            <person name="Weber N.D."/>
            <person name="Virtaneva K."/>
            <person name="Barbian K."/>
            <person name="Babar A."/>
            <person name="Rosenke K."/>
        </authorList>
    </citation>
    <scope>NUCLEOTIDE SEQUENCE [LARGE SCALE GENOMIC DNA]</scope>
    <source>
        <strain evidence="3">CBS 101.48</strain>
    </source>
</reference>
<evidence type="ECO:0000256" key="1">
    <source>
        <dbReference type="PROSITE-ProRule" id="PRU00325"/>
    </source>
</evidence>
<dbReference type="OMA" id="ITHASRC"/>
<dbReference type="AlphaFoldDB" id="A0A168PVI8"/>
<evidence type="ECO:0000313" key="3">
    <source>
        <dbReference type="EMBL" id="SAM03055.1"/>
    </source>
</evidence>
<name>A0A168PVI8_ABSGL</name>
<dbReference type="OrthoDB" id="2506357at2759"/>
<dbReference type="STRING" id="4829.A0A168PVI8"/>
<dbReference type="PROSITE" id="PS50966">
    <property type="entry name" value="ZF_SWIM"/>
    <property type="match status" value="1"/>
</dbReference>
<dbReference type="InParanoid" id="A0A168PVI8"/>
<proteinExistence type="predicted"/>
<dbReference type="Proteomes" id="UP000078561">
    <property type="component" value="Unassembled WGS sequence"/>
</dbReference>
<dbReference type="InterPro" id="IPR052579">
    <property type="entry name" value="Zinc_finger_SWIM"/>
</dbReference>
<dbReference type="PANTHER" id="PTHR31569">
    <property type="entry name" value="SWIM-TYPE DOMAIN-CONTAINING PROTEIN"/>
    <property type="match status" value="1"/>
</dbReference>
<feature type="domain" description="SWIM-type" evidence="2">
    <location>
        <begin position="526"/>
        <end position="559"/>
    </location>
</feature>
<gene>
    <name evidence="3" type="primary">ABSGL_08872.1 scaffold 10451</name>
</gene>
<keyword evidence="1" id="KW-0479">Metal-binding</keyword>
<organism evidence="3">
    <name type="scientific">Absidia glauca</name>
    <name type="common">Pin mould</name>
    <dbReference type="NCBI Taxonomy" id="4829"/>
    <lineage>
        <taxon>Eukaryota</taxon>
        <taxon>Fungi</taxon>
        <taxon>Fungi incertae sedis</taxon>
        <taxon>Mucoromycota</taxon>
        <taxon>Mucoromycotina</taxon>
        <taxon>Mucoromycetes</taxon>
        <taxon>Mucorales</taxon>
        <taxon>Cunninghamellaceae</taxon>
        <taxon>Absidia</taxon>
    </lineage>
</organism>
<accession>A0A168PVI8</accession>
<sequence length="618" mass="70689">MNSSSFTTPQSIRIQPDYTEAVVTEDFATNDDYDIWFNNVASKHAVFIFKGDHRPSTYISGRPTMSLYFICDHAGSPRKKADETPGGKRRKTTKATIKVGCTSKFTKHVYADGAVKVVYQWIHENHDPLEMEDIGHSRLPVELRNWIVDCVDRHMNLKSIKAFLRLNIDQLDELDSNIADGRFPPSLIIKQQDVVNVVNEKLNKISRKHAIDRFSVYAWVEYLKSKNHHTLLFEQENGPFVVAWYSEWQKEKVPWTGALTRRITHASRCSILTNIATCTPSLSGLLSPTRVFLLPSFMLTASEIIPNLVKWLQNIKDSNNLNVARIMIDCSTTEIAAIRQVFDGVDVLLCHWHIKRAWDLHIKKDIKGGNRFKTKALRDGVRVSIDEMMETSSPAQFDEMWTSFEDKKELWAKAYRQVCTNVDARFHTNNLIESYHNQLKTLYLGRKRQNRMDRTIYILSQVMIADYRLEALQVFHKIKQFSLTRSEKMAKNQAEEVDENTAYSIIVKINEELYSCRSFTNPDVIYQLIVSQSGYVSSCSCSFVSGICKHMFLLSRIKVIPYYANHSAPFVSTSANATAPATVVSTSTFALASAPSDVTTATNNFEFDNCTFLEEEKE</sequence>
<keyword evidence="1" id="KW-0862">Zinc</keyword>
<dbReference type="InterPro" id="IPR007527">
    <property type="entry name" value="Znf_SWIM"/>
</dbReference>
<dbReference type="EMBL" id="LT554032">
    <property type="protein sequence ID" value="SAM03055.1"/>
    <property type="molecule type" value="Genomic_DNA"/>
</dbReference>